<name>A0A381TEN3_9ZZZZ</name>
<dbReference type="AlphaFoldDB" id="A0A381TEN3"/>
<organism evidence="1">
    <name type="scientific">marine metagenome</name>
    <dbReference type="NCBI Taxonomy" id="408172"/>
    <lineage>
        <taxon>unclassified sequences</taxon>
        <taxon>metagenomes</taxon>
        <taxon>ecological metagenomes</taxon>
    </lineage>
</organism>
<reference evidence="1" key="1">
    <citation type="submission" date="2018-05" db="EMBL/GenBank/DDBJ databases">
        <authorList>
            <person name="Lanie J.A."/>
            <person name="Ng W.-L."/>
            <person name="Kazmierczak K.M."/>
            <person name="Andrzejewski T.M."/>
            <person name="Davidsen T.M."/>
            <person name="Wayne K.J."/>
            <person name="Tettelin H."/>
            <person name="Glass J.I."/>
            <person name="Rusch D."/>
            <person name="Podicherti R."/>
            <person name="Tsui H.-C.T."/>
            <person name="Winkler M.E."/>
        </authorList>
    </citation>
    <scope>NUCLEOTIDE SEQUENCE</scope>
</reference>
<gene>
    <name evidence="1" type="ORF">METZ01_LOCUS66892</name>
</gene>
<dbReference type="InterPro" id="IPR018550">
    <property type="entry name" value="Lipid-A_deacylase-rel"/>
</dbReference>
<accession>A0A381TEN3</accession>
<dbReference type="InterPro" id="IPR011250">
    <property type="entry name" value="OMP/PagP_B-barrel"/>
</dbReference>
<dbReference type="Pfam" id="PF09411">
    <property type="entry name" value="PagL"/>
    <property type="match status" value="1"/>
</dbReference>
<dbReference type="Gene3D" id="2.40.160.20">
    <property type="match status" value="1"/>
</dbReference>
<dbReference type="SUPFAM" id="SSF56925">
    <property type="entry name" value="OMPA-like"/>
    <property type="match status" value="1"/>
</dbReference>
<evidence type="ECO:0000313" key="1">
    <source>
        <dbReference type="EMBL" id="SVA14038.1"/>
    </source>
</evidence>
<sequence length="141" mass="16099">MLFFFPNWQSNITGLIGESWYRGALFHHVEAGFANAVDRGGNWLWGFSPLMAQYKFLSPKRKWAPNILAGAGFSYGDWNDLAEREIATEFEFLLHVGAGVEFYNRTNAWSLNYRLFHVSNSGIKMPNIGLNAHVFSLGMRF</sequence>
<dbReference type="EMBL" id="UINC01004398">
    <property type="protein sequence ID" value="SVA14038.1"/>
    <property type="molecule type" value="Genomic_DNA"/>
</dbReference>
<evidence type="ECO:0008006" key="2">
    <source>
        <dbReference type="Google" id="ProtNLM"/>
    </source>
</evidence>
<protein>
    <recommendedName>
        <fullName evidence="2">Acyloxyacyl hydrolase</fullName>
    </recommendedName>
</protein>
<proteinExistence type="predicted"/>